<keyword evidence="2" id="KW-1185">Reference proteome</keyword>
<dbReference type="RefSeq" id="WP_243183197.1">
    <property type="nucleotide sequence ID" value="NZ_JACHEN010000013.1"/>
</dbReference>
<dbReference type="Proteomes" id="UP000579281">
    <property type="component" value="Unassembled WGS sequence"/>
</dbReference>
<protein>
    <submittedName>
        <fullName evidence="1">Uncharacterized protein</fullName>
    </submittedName>
</protein>
<evidence type="ECO:0000313" key="1">
    <source>
        <dbReference type="EMBL" id="MBB6216233.1"/>
    </source>
</evidence>
<accession>A0A841KS59</accession>
<name>A0A841KS59_9FIRM</name>
<proteinExistence type="predicted"/>
<dbReference type="EMBL" id="JACHEN010000013">
    <property type="protein sequence ID" value="MBB6216233.1"/>
    <property type="molecule type" value="Genomic_DNA"/>
</dbReference>
<evidence type="ECO:0000313" key="2">
    <source>
        <dbReference type="Proteomes" id="UP000579281"/>
    </source>
</evidence>
<comment type="caution">
    <text evidence="1">The sequence shown here is derived from an EMBL/GenBank/DDBJ whole genome shotgun (WGS) entry which is preliminary data.</text>
</comment>
<organism evidence="1 2">
    <name type="scientific">Anaerosolibacter carboniphilus</name>
    <dbReference type="NCBI Taxonomy" id="1417629"/>
    <lineage>
        <taxon>Bacteria</taxon>
        <taxon>Bacillati</taxon>
        <taxon>Bacillota</taxon>
        <taxon>Clostridia</taxon>
        <taxon>Peptostreptococcales</taxon>
        <taxon>Thermotaleaceae</taxon>
        <taxon>Anaerosolibacter</taxon>
    </lineage>
</organism>
<dbReference type="AlphaFoldDB" id="A0A841KS59"/>
<gene>
    <name evidence="1" type="ORF">HNQ80_002332</name>
</gene>
<reference evidence="1 2" key="1">
    <citation type="submission" date="2020-08" db="EMBL/GenBank/DDBJ databases">
        <title>Genomic Encyclopedia of Type Strains, Phase IV (KMG-IV): sequencing the most valuable type-strain genomes for metagenomic binning, comparative biology and taxonomic classification.</title>
        <authorList>
            <person name="Goeker M."/>
        </authorList>
    </citation>
    <scope>NUCLEOTIDE SEQUENCE [LARGE SCALE GENOMIC DNA]</scope>
    <source>
        <strain evidence="1 2">DSM 103526</strain>
    </source>
</reference>
<sequence>MKQRLTIKSVMVHTSGASNKPEPLASTFSCTWFSTIAEAPFYFLRLTMLLCVIHQGDILLFRN</sequence>